<keyword evidence="4" id="KW-0804">Transcription</keyword>
<evidence type="ECO:0000256" key="3">
    <source>
        <dbReference type="ARBA" id="ARBA00022478"/>
    </source>
</evidence>
<organism evidence="6 7">
    <name type="scientific">Cardamine amara subsp. amara</name>
    <dbReference type="NCBI Taxonomy" id="228776"/>
    <lineage>
        <taxon>Eukaryota</taxon>
        <taxon>Viridiplantae</taxon>
        <taxon>Streptophyta</taxon>
        <taxon>Embryophyta</taxon>
        <taxon>Tracheophyta</taxon>
        <taxon>Spermatophyta</taxon>
        <taxon>Magnoliopsida</taxon>
        <taxon>eudicotyledons</taxon>
        <taxon>Gunneridae</taxon>
        <taxon>Pentapetalae</taxon>
        <taxon>rosids</taxon>
        <taxon>malvids</taxon>
        <taxon>Brassicales</taxon>
        <taxon>Brassicaceae</taxon>
        <taxon>Cardamineae</taxon>
        <taxon>Cardamine</taxon>
    </lineage>
</organism>
<comment type="similarity">
    <text evidence="2">Belongs to the eukaryotic RPA49/POLR1E RNA polymerase subunit family.</text>
</comment>
<keyword evidence="5" id="KW-0539">Nucleus</keyword>
<name>A0ABD0ZLQ5_CARAN</name>
<dbReference type="EMBL" id="JBANAX010000726">
    <property type="protein sequence ID" value="KAL1195588.1"/>
    <property type="molecule type" value="Genomic_DNA"/>
</dbReference>
<gene>
    <name evidence="6" type="ORF">V5N11_013589</name>
</gene>
<dbReference type="GO" id="GO:0000428">
    <property type="term" value="C:DNA-directed RNA polymerase complex"/>
    <property type="evidence" value="ECO:0007669"/>
    <property type="project" value="UniProtKB-KW"/>
</dbReference>
<evidence type="ECO:0000256" key="1">
    <source>
        <dbReference type="ARBA" id="ARBA00004604"/>
    </source>
</evidence>
<sequence length="106" mass="12007">MIRFSMHKNRGKALVAQENLGSSIAYLGLASLTGMSPTEAYPKGLFKDKIKSHNVNHLICYVFVLTLHVDKFKTNPEDIAKDLRMSNTLHLDKYFNNLGCKFVCED</sequence>
<dbReference type="Proteomes" id="UP001558713">
    <property type="component" value="Unassembled WGS sequence"/>
</dbReference>
<evidence type="ECO:0000256" key="5">
    <source>
        <dbReference type="ARBA" id="ARBA00023242"/>
    </source>
</evidence>
<dbReference type="InterPro" id="IPR009668">
    <property type="entry name" value="RNA_pol-assoc_fac_A49-like"/>
</dbReference>
<dbReference type="Pfam" id="PF06870">
    <property type="entry name" value="RNA_pol_I_A49"/>
    <property type="match status" value="1"/>
</dbReference>
<keyword evidence="7" id="KW-1185">Reference proteome</keyword>
<evidence type="ECO:0000256" key="2">
    <source>
        <dbReference type="ARBA" id="ARBA00009430"/>
    </source>
</evidence>
<evidence type="ECO:0000313" key="7">
    <source>
        <dbReference type="Proteomes" id="UP001558713"/>
    </source>
</evidence>
<accession>A0ABD0ZLQ5</accession>
<proteinExistence type="inferred from homology"/>
<dbReference type="PANTHER" id="PTHR14440">
    <property type="entry name" value="DNA-DIRECTED RNA POLYMERASE I SUBUNIT RPA49"/>
    <property type="match status" value="1"/>
</dbReference>
<evidence type="ECO:0000256" key="4">
    <source>
        <dbReference type="ARBA" id="ARBA00023163"/>
    </source>
</evidence>
<evidence type="ECO:0000313" key="6">
    <source>
        <dbReference type="EMBL" id="KAL1195588.1"/>
    </source>
</evidence>
<protein>
    <submittedName>
        <fullName evidence="6">Uncharacterized protein</fullName>
    </submittedName>
</protein>
<dbReference type="GO" id="GO:0005730">
    <property type="term" value="C:nucleolus"/>
    <property type="evidence" value="ECO:0007669"/>
    <property type="project" value="UniProtKB-SubCell"/>
</dbReference>
<comment type="caution">
    <text evidence="6">The sequence shown here is derived from an EMBL/GenBank/DDBJ whole genome shotgun (WGS) entry which is preliminary data.</text>
</comment>
<keyword evidence="3" id="KW-0240">DNA-directed RNA polymerase</keyword>
<dbReference type="AlphaFoldDB" id="A0ABD0ZLQ5"/>
<reference evidence="6 7" key="1">
    <citation type="submission" date="2024-04" db="EMBL/GenBank/DDBJ databases">
        <title>Genome assembly C_amara_ONT_v2.</title>
        <authorList>
            <person name="Yant L."/>
            <person name="Moore C."/>
            <person name="Slenker M."/>
        </authorList>
    </citation>
    <scope>NUCLEOTIDE SEQUENCE [LARGE SCALE GENOMIC DNA]</scope>
    <source>
        <tissue evidence="6">Leaf</tissue>
    </source>
</reference>
<comment type="subcellular location">
    <subcellularLocation>
        <location evidence="1">Nucleus</location>
        <location evidence="1">Nucleolus</location>
    </subcellularLocation>
</comment>